<dbReference type="AlphaFoldDB" id="A0AAN7GU72"/>
<reference evidence="6" key="1">
    <citation type="journal article" date="2023" name="Mol. Phylogenet. Evol.">
        <title>Genome-scale phylogeny and comparative genomics of the fungal order Sordariales.</title>
        <authorList>
            <person name="Hensen N."/>
            <person name="Bonometti L."/>
            <person name="Westerberg I."/>
            <person name="Brannstrom I.O."/>
            <person name="Guillou S."/>
            <person name="Cros-Aarteil S."/>
            <person name="Calhoun S."/>
            <person name="Haridas S."/>
            <person name="Kuo A."/>
            <person name="Mondo S."/>
            <person name="Pangilinan J."/>
            <person name="Riley R."/>
            <person name="LaButti K."/>
            <person name="Andreopoulos B."/>
            <person name="Lipzen A."/>
            <person name="Chen C."/>
            <person name="Yan M."/>
            <person name="Daum C."/>
            <person name="Ng V."/>
            <person name="Clum A."/>
            <person name="Steindorff A."/>
            <person name="Ohm R.A."/>
            <person name="Martin F."/>
            <person name="Silar P."/>
            <person name="Natvig D.O."/>
            <person name="Lalanne C."/>
            <person name="Gautier V."/>
            <person name="Ament-Velasquez S.L."/>
            <person name="Kruys A."/>
            <person name="Hutchinson M.I."/>
            <person name="Powell A.J."/>
            <person name="Barry K."/>
            <person name="Miller A.N."/>
            <person name="Grigoriev I.V."/>
            <person name="Debuchy R."/>
            <person name="Gladieux P."/>
            <person name="Hiltunen Thoren M."/>
            <person name="Johannesson H."/>
        </authorList>
    </citation>
    <scope>NUCLEOTIDE SEQUENCE</scope>
    <source>
        <strain evidence="6">CBS 990.96</strain>
    </source>
</reference>
<dbReference type="InterPro" id="IPR058923">
    <property type="entry name" value="RCC1-like_dom"/>
</dbReference>
<feature type="domain" description="RCC1-like" evidence="5">
    <location>
        <begin position="6"/>
        <end position="370"/>
    </location>
</feature>
<organism evidence="6 7">
    <name type="scientific">Podospora fimiseda</name>
    <dbReference type="NCBI Taxonomy" id="252190"/>
    <lineage>
        <taxon>Eukaryota</taxon>
        <taxon>Fungi</taxon>
        <taxon>Dikarya</taxon>
        <taxon>Ascomycota</taxon>
        <taxon>Pezizomycotina</taxon>
        <taxon>Sordariomycetes</taxon>
        <taxon>Sordariomycetidae</taxon>
        <taxon>Sordariales</taxon>
        <taxon>Podosporaceae</taxon>
        <taxon>Podospora</taxon>
    </lineage>
</organism>
<reference evidence="6" key="2">
    <citation type="submission" date="2023-05" db="EMBL/GenBank/DDBJ databases">
        <authorList>
            <consortium name="Lawrence Berkeley National Laboratory"/>
            <person name="Steindorff A."/>
            <person name="Hensen N."/>
            <person name="Bonometti L."/>
            <person name="Westerberg I."/>
            <person name="Brannstrom I.O."/>
            <person name="Guillou S."/>
            <person name="Cros-Aarteil S."/>
            <person name="Calhoun S."/>
            <person name="Haridas S."/>
            <person name="Kuo A."/>
            <person name="Mondo S."/>
            <person name="Pangilinan J."/>
            <person name="Riley R."/>
            <person name="Labutti K."/>
            <person name="Andreopoulos B."/>
            <person name="Lipzen A."/>
            <person name="Chen C."/>
            <person name="Yanf M."/>
            <person name="Daum C."/>
            <person name="Ng V."/>
            <person name="Clum A."/>
            <person name="Ohm R."/>
            <person name="Martin F."/>
            <person name="Silar P."/>
            <person name="Natvig D."/>
            <person name="Lalanne C."/>
            <person name="Gautier V."/>
            <person name="Ament-Velasquez S.L."/>
            <person name="Kruys A."/>
            <person name="Hutchinson M.I."/>
            <person name="Powell A.J."/>
            <person name="Barry K."/>
            <person name="Miller A.N."/>
            <person name="Grigoriev I.V."/>
            <person name="Debuchy R."/>
            <person name="Gladieux P."/>
            <person name="Thoren M.H."/>
            <person name="Johannesson H."/>
        </authorList>
    </citation>
    <scope>NUCLEOTIDE SEQUENCE</scope>
    <source>
        <strain evidence="6">CBS 990.96</strain>
    </source>
</reference>
<accession>A0AAN7GU72</accession>
<feature type="repeat" description="RCC1" evidence="3">
    <location>
        <begin position="321"/>
        <end position="374"/>
    </location>
</feature>
<evidence type="ECO:0000259" key="5">
    <source>
        <dbReference type="Pfam" id="PF25390"/>
    </source>
</evidence>
<comment type="caution">
    <text evidence="6">The sequence shown here is derived from an EMBL/GenBank/DDBJ whole genome shotgun (WGS) entry which is preliminary data.</text>
</comment>
<dbReference type="PANTHER" id="PTHR45982">
    <property type="entry name" value="REGULATOR OF CHROMOSOME CONDENSATION"/>
    <property type="match status" value="1"/>
</dbReference>
<evidence type="ECO:0000313" key="7">
    <source>
        <dbReference type="Proteomes" id="UP001301958"/>
    </source>
</evidence>
<dbReference type="PROSITE" id="PS50012">
    <property type="entry name" value="RCC1_3"/>
    <property type="match status" value="5"/>
</dbReference>
<gene>
    <name evidence="6" type="ORF">QBC38DRAFT_478650</name>
</gene>
<dbReference type="SUPFAM" id="SSF50985">
    <property type="entry name" value="RCC1/BLIP-II"/>
    <property type="match status" value="1"/>
</dbReference>
<dbReference type="Proteomes" id="UP001301958">
    <property type="component" value="Unassembled WGS sequence"/>
</dbReference>
<dbReference type="InterPro" id="IPR009091">
    <property type="entry name" value="RCC1/BLIP-II"/>
</dbReference>
<feature type="repeat" description="RCC1" evidence="3">
    <location>
        <begin position="194"/>
        <end position="252"/>
    </location>
</feature>
<dbReference type="PANTHER" id="PTHR45982:SF1">
    <property type="entry name" value="REGULATOR OF CHROMOSOME CONDENSATION"/>
    <property type="match status" value="1"/>
</dbReference>
<dbReference type="PROSITE" id="PS00625">
    <property type="entry name" value="RCC1_1"/>
    <property type="match status" value="1"/>
</dbReference>
<name>A0AAN7GU72_9PEZI</name>
<keyword evidence="1" id="KW-0344">Guanine-nucleotide releasing factor</keyword>
<feature type="compositionally biased region" description="Acidic residues" evidence="4">
    <location>
        <begin position="29"/>
        <end position="42"/>
    </location>
</feature>
<evidence type="ECO:0000313" key="6">
    <source>
        <dbReference type="EMBL" id="KAK4227086.1"/>
    </source>
</evidence>
<dbReference type="PRINTS" id="PR00633">
    <property type="entry name" value="RCCNDNSATION"/>
</dbReference>
<dbReference type="Gene3D" id="2.130.10.30">
    <property type="entry name" value="Regulator of chromosome condensation 1/beta-lactamase-inhibitor protein II"/>
    <property type="match status" value="1"/>
</dbReference>
<feature type="region of interest" description="Disordered" evidence="4">
    <location>
        <begin position="1"/>
        <end position="54"/>
    </location>
</feature>
<evidence type="ECO:0000256" key="1">
    <source>
        <dbReference type="ARBA" id="ARBA00022658"/>
    </source>
</evidence>
<sequence>MSENRGVNDLGALGRDTTWDGGMVNMDGDGGEENSDAEESDDGLNPKESRPGLVDFSGMGVEPGMIKQVVAGDSATWIVTYDGDVYGWGSMRSNEGKELFSPQVRIQKLPTKIPLPEKISKLASGSNHVVALTFSGTIYTWGFAYEQGQLGRKVMERNKKQLFSAFTPRKLALRKIKDIFSGADHSFALAEDGKTVYGWGLNNFGQTGVITNRNAGEDSATVMIPTKFKLGEEEKVEMIAASNKHSLALTKEGKCLGWGQLDGYALGFKLDELPEEWEEVVVRFREKPRILKKPTIIPGLPKLRCIAAGGSHSVAVAEEDGRVWTWGYNISHQLGHRRDEEVETPRVVEGKAVLDKRFVWADAGGQFTVLAEEE</sequence>
<feature type="repeat" description="RCC1" evidence="3">
    <location>
        <begin position="253"/>
        <end position="319"/>
    </location>
</feature>
<protein>
    <submittedName>
        <fullName evidence="6">Regulator of chromosome condensation 1/beta-lactamase-inhibitor protein II</fullName>
    </submittedName>
</protein>
<dbReference type="GO" id="GO:0005085">
    <property type="term" value="F:guanyl-nucleotide exchange factor activity"/>
    <property type="evidence" value="ECO:0007669"/>
    <property type="project" value="TreeGrafter"/>
</dbReference>
<dbReference type="InterPro" id="IPR051553">
    <property type="entry name" value="Ran_GTPase-activating"/>
</dbReference>
<feature type="repeat" description="RCC1" evidence="3">
    <location>
        <begin position="83"/>
        <end position="135"/>
    </location>
</feature>
<dbReference type="InterPro" id="IPR000408">
    <property type="entry name" value="Reg_chr_condens"/>
</dbReference>
<proteinExistence type="predicted"/>
<keyword evidence="2" id="KW-0677">Repeat</keyword>
<dbReference type="Pfam" id="PF25390">
    <property type="entry name" value="WD40_RLD"/>
    <property type="match status" value="1"/>
</dbReference>
<evidence type="ECO:0000256" key="2">
    <source>
        <dbReference type="ARBA" id="ARBA00022737"/>
    </source>
</evidence>
<dbReference type="GO" id="GO:0005737">
    <property type="term" value="C:cytoplasm"/>
    <property type="evidence" value="ECO:0007669"/>
    <property type="project" value="TreeGrafter"/>
</dbReference>
<evidence type="ECO:0000256" key="4">
    <source>
        <dbReference type="SAM" id="MobiDB-lite"/>
    </source>
</evidence>
<dbReference type="EMBL" id="MU865336">
    <property type="protein sequence ID" value="KAK4227086.1"/>
    <property type="molecule type" value="Genomic_DNA"/>
</dbReference>
<feature type="repeat" description="RCC1" evidence="3">
    <location>
        <begin position="136"/>
        <end position="192"/>
    </location>
</feature>
<evidence type="ECO:0000256" key="3">
    <source>
        <dbReference type="PROSITE-ProRule" id="PRU00235"/>
    </source>
</evidence>
<keyword evidence="7" id="KW-1185">Reference proteome</keyword>